<evidence type="ECO:0000313" key="1">
    <source>
        <dbReference type="EMBL" id="KQJ85618.1"/>
    </source>
</evidence>
<dbReference type="Proteomes" id="UP000008810">
    <property type="component" value="Chromosome 4"/>
</dbReference>
<reference evidence="2" key="3">
    <citation type="submission" date="2018-08" db="UniProtKB">
        <authorList>
            <consortium name="EnsemblPlants"/>
        </authorList>
    </citation>
    <scope>IDENTIFICATION</scope>
    <source>
        <strain evidence="2">cv. Bd21</strain>
    </source>
</reference>
<proteinExistence type="predicted"/>
<dbReference type="InParanoid" id="A0A0Q3GXK2"/>
<accession>A0A0Q3GXK2</accession>
<reference evidence="1" key="2">
    <citation type="submission" date="2017-06" db="EMBL/GenBank/DDBJ databases">
        <title>WGS assembly of Brachypodium distachyon.</title>
        <authorList>
            <consortium name="The International Brachypodium Initiative"/>
            <person name="Lucas S."/>
            <person name="Harmon-Smith M."/>
            <person name="Lail K."/>
            <person name="Tice H."/>
            <person name="Grimwood J."/>
            <person name="Bruce D."/>
            <person name="Barry K."/>
            <person name="Shu S."/>
            <person name="Lindquist E."/>
            <person name="Wang M."/>
            <person name="Pitluck S."/>
            <person name="Vogel J.P."/>
            <person name="Garvin D.F."/>
            <person name="Mockler T.C."/>
            <person name="Schmutz J."/>
            <person name="Rokhsar D."/>
            <person name="Bevan M.W."/>
        </authorList>
    </citation>
    <scope>NUCLEOTIDE SEQUENCE</scope>
    <source>
        <strain evidence="1">Bd21</strain>
    </source>
</reference>
<sequence length="75" mass="8039">MGYGVVPICSLTGGLVDTDEEGATGFHMGSFNVEAQAQGRWPLEAWIRTSSEGFRQTFGNVQMPPEAAGYGWNLG</sequence>
<evidence type="ECO:0000313" key="3">
    <source>
        <dbReference type="Proteomes" id="UP000008810"/>
    </source>
</evidence>
<dbReference type="SUPFAM" id="SSF53756">
    <property type="entry name" value="UDP-Glycosyltransferase/glycogen phosphorylase"/>
    <property type="match status" value="1"/>
</dbReference>
<dbReference type="AlphaFoldDB" id="A0A0Q3GXK2"/>
<dbReference type="OrthoDB" id="10568381at2759"/>
<keyword evidence="3" id="KW-1185">Reference proteome</keyword>
<protein>
    <submittedName>
        <fullName evidence="1 2">Uncharacterized protein</fullName>
    </submittedName>
</protein>
<reference evidence="1 2" key="1">
    <citation type="journal article" date="2010" name="Nature">
        <title>Genome sequencing and analysis of the model grass Brachypodium distachyon.</title>
        <authorList>
            <consortium name="International Brachypodium Initiative"/>
        </authorList>
    </citation>
    <scope>NUCLEOTIDE SEQUENCE [LARGE SCALE GENOMIC DNA]</scope>
    <source>
        <strain evidence="1 2">Bd21</strain>
    </source>
</reference>
<evidence type="ECO:0000313" key="2">
    <source>
        <dbReference type="EnsemblPlants" id="KQJ85618"/>
    </source>
</evidence>
<dbReference type="EnsemblPlants" id="KQJ85618">
    <property type="protein sequence ID" value="KQJ85618"/>
    <property type="gene ID" value="BRADI_4g00651v3"/>
</dbReference>
<dbReference type="Gramene" id="KQJ85618">
    <property type="protein sequence ID" value="KQJ85618"/>
    <property type="gene ID" value="BRADI_4g00651v3"/>
</dbReference>
<organism evidence="1">
    <name type="scientific">Brachypodium distachyon</name>
    <name type="common">Purple false brome</name>
    <name type="synonym">Trachynia distachya</name>
    <dbReference type="NCBI Taxonomy" id="15368"/>
    <lineage>
        <taxon>Eukaryota</taxon>
        <taxon>Viridiplantae</taxon>
        <taxon>Streptophyta</taxon>
        <taxon>Embryophyta</taxon>
        <taxon>Tracheophyta</taxon>
        <taxon>Spermatophyta</taxon>
        <taxon>Magnoliopsida</taxon>
        <taxon>Liliopsida</taxon>
        <taxon>Poales</taxon>
        <taxon>Poaceae</taxon>
        <taxon>BOP clade</taxon>
        <taxon>Pooideae</taxon>
        <taxon>Stipodae</taxon>
        <taxon>Brachypodieae</taxon>
        <taxon>Brachypodium</taxon>
    </lineage>
</organism>
<name>A0A0Q3GXK2_BRADI</name>
<dbReference type="EMBL" id="CM000883">
    <property type="protein sequence ID" value="KQJ85618.1"/>
    <property type="molecule type" value="Genomic_DNA"/>
</dbReference>
<dbReference type="STRING" id="15368.A0A0Q3GXK2"/>
<gene>
    <name evidence="1" type="ORF">BRADI_4g00651v3</name>
</gene>